<dbReference type="STRING" id="6265.A0A0B2V614"/>
<sequence>MPRLPVLVDGDCDSRFDAVKQVFRDNFVYGWECEGAAFAVYLNGEKVIDLWGGYADASSRRRWKSNTMTLIFSSTKSVCAICFALLVDRGLVAYEDLVTKYWPEFGQNGKETITIDQLFSHQAGLAFVDGTIEEADVKDWTRMSRLFEKQAPNWTPGECVGYHAITIGWLYDQLVRRIDPKRRSLSTFFKEEIAIPYDIDLVIGAPLEMEHRIARLSASPKLTIAREIVEFPIILRLVWNMIAARASQQNLLSKVSQNVAWMGNVILIFKFKFRGYGNFGVTDLLIFNNPDYRGLDVPAATGMSTARALAKLHSLIADGKFLKASTVEKITKPIVVDQMDLVLTIPETKGKGFIFTKNIKGQWMIGHPGMGGQNVKVDVTNKVAFAYISNNLKSGMSDYVVTFMRLQRALYSCLDENNLLVDNLTDIPPTINPTTETTADKLPTNEPQKADRPQPKKLIVENANDKEPPRNLPPRRPKTGSPPANVVKTNTDMSVSKTNAQAGAMTDAEKMTAEN</sequence>
<proteinExistence type="predicted"/>
<dbReference type="InterPro" id="IPR012338">
    <property type="entry name" value="Beta-lactam/transpept-like"/>
</dbReference>
<gene>
    <name evidence="3" type="primary">lact-2</name>
    <name evidence="3" type="ORF">Tcan_12662</name>
</gene>
<evidence type="ECO:0000259" key="2">
    <source>
        <dbReference type="Pfam" id="PF00144"/>
    </source>
</evidence>
<dbReference type="PANTHER" id="PTHR43319">
    <property type="entry name" value="BETA-LACTAMASE-RELATED"/>
    <property type="match status" value="1"/>
</dbReference>
<dbReference type="OMA" id="IMARYLF"/>
<evidence type="ECO:0000313" key="3">
    <source>
        <dbReference type="EMBL" id="KHN78861.1"/>
    </source>
</evidence>
<dbReference type="Gene3D" id="3.40.710.10">
    <property type="entry name" value="DD-peptidase/beta-lactamase superfamily"/>
    <property type="match status" value="1"/>
</dbReference>
<dbReference type="InterPro" id="IPR001466">
    <property type="entry name" value="Beta-lactam-related"/>
</dbReference>
<dbReference type="PANTHER" id="PTHR43319:SF3">
    <property type="entry name" value="BETA-LACTAMASE-RELATED DOMAIN-CONTAINING PROTEIN"/>
    <property type="match status" value="1"/>
</dbReference>
<dbReference type="SUPFAM" id="SSF56601">
    <property type="entry name" value="beta-lactamase/transpeptidase-like"/>
    <property type="match status" value="1"/>
</dbReference>
<dbReference type="Proteomes" id="UP000031036">
    <property type="component" value="Unassembled WGS sequence"/>
</dbReference>
<dbReference type="InterPro" id="IPR052907">
    <property type="entry name" value="Beta-lactamase/esterase"/>
</dbReference>
<name>A0A0B2V614_TOXCA</name>
<dbReference type="Pfam" id="PF00144">
    <property type="entry name" value="Beta-lactamase"/>
    <property type="match status" value="1"/>
</dbReference>
<dbReference type="EMBL" id="JPKZ01002009">
    <property type="protein sequence ID" value="KHN78861.1"/>
    <property type="molecule type" value="Genomic_DNA"/>
</dbReference>
<reference evidence="3 4" key="1">
    <citation type="submission" date="2014-11" db="EMBL/GenBank/DDBJ databases">
        <title>Genetic blueprint of the zoonotic pathogen Toxocara canis.</title>
        <authorList>
            <person name="Zhu X.-Q."/>
            <person name="Korhonen P.K."/>
            <person name="Cai H."/>
            <person name="Young N.D."/>
            <person name="Nejsum P."/>
            <person name="von Samson-Himmelstjerna G."/>
            <person name="Boag P.R."/>
            <person name="Tan P."/>
            <person name="Li Q."/>
            <person name="Min J."/>
            <person name="Yang Y."/>
            <person name="Wang X."/>
            <person name="Fang X."/>
            <person name="Hall R.S."/>
            <person name="Hofmann A."/>
            <person name="Sternberg P.W."/>
            <person name="Jex A.R."/>
            <person name="Gasser R.B."/>
        </authorList>
    </citation>
    <scope>NUCLEOTIDE SEQUENCE [LARGE SCALE GENOMIC DNA]</scope>
    <source>
        <strain evidence="3">PN_DK_2014</strain>
    </source>
</reference>
<evidence type="ECO:0000256" key="1">
    <source>
        <dbReference type="SAM" id="MobiDB-lite"/>
    </source>
</evidence>
<feature type="compositionally biased region" description="Polar residues" evidence="1">
    <location>
        <begin position="487"/>
        <end position="501"/>
    </location>
</feature>
<feature type="region of interest" description="Disordered" evidence="1">
    <location>
        <begin position="425"/>
        <end position="515"/>
    </location>
</feature>
<comment type="caution">
    <text evidence="3">The sequence shown here is derived from an EMBL/GenBank/DDBJ whole genome shotgun (WGS) entry which is preliminary data.</text>
</comment>
<evidence type="ECO:0000313" key="4">
    <source>
        <dbReference type="Proteomes" id="UP000031036"/>
    </source>
</evidence>
<dbReference type="AlphaFoldDB" id="A0A0B2V614"/>
<dbReference type="OrthoDB" id="5946976at2759"/>
<keyword evidence="4" id="KW-1185">Reference proteome</keyword>
<accession>A0A0B2V614</accession>
<feature type="compositionally biased region" description="Low complexity" evidence="1">
    <location>
        <begin position="425"/>
        <end position="437"/>
    </location>
</feature>
<feature type="domain" description="Beta-lactamase-related" evidence="2">
    <location>
        <begin position="24"/>
        <end position="396"/>
    </location>
</feature>
<organism evidence="3 4">
    <name type="scientific">Toxocara canis</name>
    <name type="common">Canine roundworm</name>
    <dbReference type="NCBI Taxonomy" id="6265"/>
    <lineage>
        <taxon>Eukaryota</taxon>
        <taxon>Metazoa</taxon>
        <taxon>Ecdysozoa</taxon>
        <taxon>Nematoda</taxon>
        <taxon>Chromadorea</taxon>
        <taxon>Rhabditida</taxon>
        <taxon>Spirurina</taxon>
        <taxon>Ascaridomorpha</taxon>
        <taxon>Ascaridoidea</taxon>
        <taxon>Toxocaridae</taxon>
        <taxon>Toxocara</taxon>
    </lineage>
</organism>
<protein>
    <submittedName>
        <fullName evidence="3">Beta-lactamase domain-containing protein 2</fullName>
    </submittedName>
</protein>